<protein>
    <submittedName>
        <fullName evidence="2">Uncharacterized protein</fullName>
    </submittedName>
</protein>
<sequence length="218" mass="23812">MTDECFLDVHRCSTCDSQVREAQCVVHVEESSAIVNAQLETFASAQSMVGVVRMRGPGFLRDRNRMNRVRHEYLHEFEKHAKEFLEDEAACYQTPARQMGRAYTHRWLEDITADAVFNMDMSGDLNSAAGDGATFDQAPGGACAWSDALTDSGDNFASGEAGEGPSSWINAPSGTLDRGFAEASGVPHDSGAAIEFSEEGQESDENDEGSRMAQLRWS</sequence>
<dbReference type="GeneID" id="92031022"/>
<organism evidence="2 3">
    <name type="scientific">Phyllosticta citribraziliensis</name>
    <dbReference type="NCBI Taxonomy" id="989973"/>
    <lineage>
        <taxon>Eukaryota</taxon>
        <taxon>Fungi</taxon>
        <taxon>Dikarya</taxon>
        <taxon>Ascomycota</taxon>
        <taxon>Pezizomycotina</taxon>
        <taxon>Dothideomycetes</taxon>
        <taxon>Dothideomycetes incertae sedis</taxon>
        <taxon>Botryosphaeriales</taxon>
        <taxon>Phyllostictaceae</taxon>
        <taxon>Phyllosticta</taxon>
    </lineage>
</organism>
<reference evidence="2 3" key="1">
    <citation type="submission" date="2024-04" db="EMBL/GenBank/DDBJ databases">
        <title>Phyllosticta paracitricarpa is synonymous to the EU quarantine fungus P. citricarpa based on phylogenomic analyses.</title>
        <authorList>
            <consortium name="Lawrence Berkeley National Laboratory"/>
            <person name="Van ingen-buijs V.A."/>
            <person name="Van westerhoven A.C."/>
            <person name="Haridas S."/>
            <person name="Skiadas P."/>
            <person name="Martin F."/>
            <person name="Groenewald J.Z."/>
            <person name="Crous P.W."/>
            <person name="Seidl M.F."/>
        </authorList>
    </citation>
    <scope>NUCLEOTIDE SEQUENCE [LARGE SCALE GENOMIC DNA]</scope>
    <source>
        <strain evidence="2 3">CPC 17464</strain>
    </source>
</reference>
<dbReference type="RefSeq" id="XP_066655978.1">
    <property type="nucleotide sequence ID" value="XM_066798116.1"/>
</dbReference>
<comment type="caution">
    <text evidence="2">The sequence shown here is derived from an EMBL/GenBank/DDBJ whole genome shotgun (WGS) entry which is preliminary data.</text>
</comment>
<feature type="compositionally biased region" description="Acidic residues" evidence="1">
    <location>
        <begin position="196"/>
        <end position="207"/>
    </location>
</feature>
<accession>A0ABR1LUW1</accession>
<evidence type="ECO:0000313" key="2">
    <source>
        <dbReference type="EMBL" id="KAK7538291.1"/>
    </source>
</evidence>
<evidence type="ECO:0000256" key="1">
    <source>
        <dbReference type="SAM" id="MobiDB-lite"/>
    </source>
</evidence>
<feature type="region of interest" description="Disordered" evidence="1">
    <location>
        <begin position="154"/>
        <end position="218"/>
    </location>
</feature>
<dbReference type="Proteomes" id="UP001360953">
    <property type="component" value="Unassembled WGS sequence"/>
</dbReference>
<keyword evidence="3" id="KW-1185">Reference proteome</keyword>
<dbReference type="EMBL" id="JBBPEH010000005">
    <property type="protein sequence ID" value="KAK7538291.1"/>
    <property type="molecule type" value="Genomic_DNA"/>
</dbReference>
<name>A0ABR1LUW1_9PEZI</name>
<gene>
    <name evidence="2" type="ORF">J3D65DRAFT_602319</name>
</gene>
<proteinExistence type="predicted"/>
<evidence type="ECO:0000313" key="3">
    <source>
        <dbReference type="Proteomes" id="UP001360953"/>
    </source>
</evidence>